<evidence type="ECO:0000256" key="4">
    <source>
        <dbReference type="ARBA" id="ARBA00023163"/>
    </source>
</evidence>
<dbReference type="PANTHER" id="PTHR30126">
    <property type="entry name" value="HTH-TYPE TRANSCRIPTIONAL REGULATOR"/>
    <property type="match status" value="1"/>
</dbReference>
<name>A0A7V8NMC1_9BACT</name>
<keyword evidence="2" id="KW-0805">Transcription regulation</keyword>
<dbReference type="Pfam" id="PF03466">
    <property type="entry name" value="LysR_substrate"/>
    <property type="match status" value="1"/>
</dbReference>
<evidence type="ECO:0000313" key="7">
    <source>
        <dbReference type="Proteomes" id="UP000567293"/>
    </source>
</evidence>
<dbReference type="InterPro" id="IPR036390">
    <property type="entry name" value="WH_DNA-bd_sf"/>
</dbReference>
<accession>A0A7V8NMC1</accession>
<keyword evidence="4" id="KW-0804">Transcription</keyword>
<comment type="similarity">
    <text evidence="1">Belongs to the LysR transcriptional regulatory family.</text>
</comment>
<dbReference type="SUPFAM" id="SSF46785">
    <property type="entry name" value="Winged helix' DNA-binding domain"/>
    <property type="match status" value="1"/>
</dbReference>
<dbReference type="Proteomes" id="UP000567293">
    <property type="component" value="Unassembled WGS sequence"/>
</dbReference>
<dbReference type="InterPro" id="IPR000847">
    <property type="entry name" value="LysR_HTH_N"/>
</dbReference>
<gene>
    <name evidence="6" type="ORF">HRJ53_02875</name>
</gene>
<keyword evidence="7" id="KW-1185">Reference proteome</keyword>
<dbReference type="PANTHER" id="PTHR30126:SF40">
    <property type="entry name" value="HTH-TYPE TRANSCRIPTIONAL REGULATOR GLTR"/>
    <property type="match status" value="1"/>
</dbReference>
<dbReference type="SUPFAM" id="SSF53850">
    <property type="entry name" value="Periplasmic binding protein-like II"/>
    <property type="match status" value="1"/>
</dbReference>
<evidence type="ECO:0000259" key="5">
    <source>
        <dbReference type="PROSITE" id="PS50931"/>
    </source>
</evidence>
<dbReference type="Gene3D" id="1.10.10.10">
    <property type="entry name" value="Winged helix-like DNA-binding domain superfamily/Winged helix DNA-binding domain"/>
    <property type="match status" value="1"/>
</dbReference>
<evidence type="ECO:0000256" key="2">
    <source>
        <dbReference type="ARBA" id="ARBA00023015"/>
    </source>
</evidence>
<organism evidence="6 7">
    <name type="scientific">Candidatus Acidiferrum panamense</name>
    <dbReference type="NCBI Taxonomy" id="2741543"/>
    <lineage>
        <taxon>Bacteria</taxon>
        <taxon>Pseudomonadati</taxon>
        <taxon>Acidobacteriota</taxon>
        <taxon>Terriglobia</taxon>
        <taxon>Candidatus Acidiferrales</taxon>
        <taxon>Candidatus Acidiferrum</taxon>
    </lineage>
</organism>
<feature type="domain" description="HTH lysR-type" evidence="5">
    <location>
        <begin position="1"/>
        <end position="58"/>
    </location>
</feature>
<dbReference type="GO" id="GO:0000976">
    <property type="term" value="F:transcription cis-regulatory region binding"/>
    <property type="evidence" value="ECO:0007669"/>
    <property type="project" value="TreeGrafter"/>
</dbReference>
<dbReference type="Gene3D" id="3.40.190.290">
    <property type="match status" value="1"/>
</dbReference>
<reference evidence="6" key="1">
    <citation type="submission" date="2020-06" db="EMBL/GenBank/DDBJ databases">
        <title>Legume-microbial interactions unlock mineral nutrients during tropical forest succession.</title>
        <authorList>
            <person name="Epihov D.Z."/>
        </authorList>
    </citation>
    <scope>NUCLEOTIDE SEQUENCE [LARGE SCALE GENOMIC DNA]</scope>
    <source>
        <strain evidence="6">Pan2503</strain>
    </source>
</reference>
<dbReference type="CDD" id="cd05466">
    <property type="entry name" value="PBP2_LTTR_substrate"/>
    <property type="match status" value="1"/>
</dbReference>
<dbReference type="InterPro" id="IPR036388">
    <property type="entry name" value="WH-like_DNA-bd_sf"/>
</dbReference>
<dbReference type="Pfam" id="PF00126">
    <property type="entry name" value="HTH_1"/>
    <property type="match status" value="1"/>
</dbReference>
<dbReference type="AlphaFoldDB" id="A0A7V8NMC1"/>
<sequence length="312" mass="35123">MDVHQLELFLAVMDSPSMTRAAEKVHLSPGAVSLQLHNLAEELHTELFVRRGKHLIPTPAALRLAERAKELVKLMGHIQQEFQSDITKDTRAFHFATGVTTLIYQLGRPLRQLRSRFPNAEIRVTVGVTEEMVAGLHERRFDLALITLPVPEDNLQIIPLFDEELLVVRPSLKKTASSHIGTVRPAELGSVPFLLYPKRSNVRRAIDEIFKEIGVQPNVRMEADDTEAIKRLVESGFGYSILPEHALRGRSHFFQKFRVEGHRLTRKLALAMVSTESPRKLTEAIANFLRDALTEQAQSSPPQALRKAASKS</sequence>
<dbReference type="EMBL" id="JACDQQ010000290">
    <property type="protein sequence ID" value="MBA0083916.1"/>
    <property type="molecule type" value="Genomic_DNA"/>
</dbReference>
<evidence type="ECO:0000256" key="3">
    <source>
        <dbReference type="ARBA" id="ARBA00023125"/>
    </source>
</evidence>
<evidence type="ECO:0000256" key="1">
    <source>
        <dbReference type="ARBA" id="ARBA00009437"/>
    </source>
</evidence>
<dbReference type="GO" id="GO:0003700">
    <property type="term" value="F:DNA-binding transcription factor activity"/>
    <property type="evidence" value="ECO:0007669"/>
    <property type="project" value="InterPro"/>
</dbReference>
<dbReference type="InterPro" id="IPR005119">
    <property type="entry name" value="LysR_subst-bd"/>
</dbReference>
<keyword evidence="3" id="KW-0238">DNA-binding</keyword>
<evidence type="ECO:0000313" key="6">
    <source>
        <dbReference type="EMBL" id="MBA0083916.1"/>
    </source>
</evidence>
<protein>
    <submittedName>
        <fullName evidence="6">LysR family transcriptional regulator</fullName>
    </submittedName>
</protein>
<proteinExistence type="inferred from homology"/>
<dbReference type="PROSITE" id="PS50931">
    <property type="entry name" value="HTH_LYSR"/>
    <property type="match status" value="1"/>
</dbReference>
<comment type="caution">
    <text evidence="6">The sequence shown here is derived from an EMBL/GenBank/DDBJ whole genome shotgun (WGS) entry which is preliminary data.</text>
</comment>